<keyword evidence="5" id="KW-1185">Reference proteome</keyword>
<dbReference type="InterPro" id="IPR036052">
    <property type="entry name" value="TrpB-like_PALP_sf"/>
</dbReference>
<dbReference type="InterPro" id="IPR050214">
    <property type="entry name" value="Cys_Synth/Cystath_Beta-Synth"/>
</dbReference>
<name>A0ABV3GTC5_MICGL</name>
<evidence type="ECO:0000313" key="5">
    <source>
        <dbReference type="Proteomes" id="UP001551675"/>
    </source>
</evidence>
<reference evidence="4 5" key="1">
    <citation type="submission" date="2024-06" db="EMBL/GenBank/DDBJ databases">
        <title>The Natural Products Discovery Center: Release of the First 8490 Sequenced Strains for Exploring Actinobacteria Biosynthetic Diversity.</title>
        <authorList>
            <person name="Kalkreuter E."/>
            <person name="Kautsar S.A."/>
            <person name="Yang D."/>
            <person name="Bader C.D."/>
            <person name="Teijaro C.N."/>
            <person name="Fluegel L."/>
            <person name="Davis C.M."/>
            <person name="Simpson J.R."/>
            <person name="Lauterbach L."/>
            <person name="Steele A.D."/>
            <person name="Gui C."/>
            <person name="Meng S."/>
            <person name="Li G."/>
            <person name="Viehrig K."/>
            <person name="Ye F."/>
            <person name="Su P."/>
            <person name="Kiefer A.F."/>
            <person name="Nichols A."/>
            <person name="Cepeda A.J."/>
            <person name="Yan W."/>
            <person name="Fan B."/>
            <person name="Jiang Y."/>
            <person name="Adhikari A."/>
            <person name="Zheng C.-J."/>
            <person name="Schuster L."/>
            <person name="Cowan T.M."/>
            <person name="Smanski M.J."/>
            <person name="Chevrette M.G."/>
            <person name="De Carvalho L.P.S."/>
            <person name="Shen B."/>
        </authorList>
    </citation>
    <scope>NUCLEOTIDE SEQUENCE [LARGE SCALE GENOMIC DNA]</scope>
    <source>
        <strain evidence="4 5">NPDC050100</strain>
    </source>
</reference>
<evidence type="ECO:0000259" key="3">
    <source>
        <dbReference type="Pfam" id="PF00291"/>
    </source>
</evidence>
<dbReference type="PANTHER" id="PTHR10314">
    <property type="entry name" value="CYSTATHIONINE BETA-SYNTHASE"/>
    <property type="match status" value="1"/>
</dbReference>
<keyword evidence="2" id="KW-0663">Pyridoxal phosphate</keyword>
<dbReference type="Gene3D" id="3.40.50.1100">
    <property type="match status" value="2"/>
</dbReference>
<gene>
    <name evidence="4" type="ORF">AB0I59_40385</name>
</gene>
<proteinExistence type="predicted"/>
<accession>A0ABV3GTC5</accession>
<comment type="caution">
    <text evidence="4">The sequence shown here is derived from an EMBL/GenBank/DDBJ whole genome shotgun (WGS) entry which is preliminary data.</text>
</comment>
<protein>
    <submittedName>
        <fullName evidence="4">Pyridoxal-phosphate dependent enzyme</fullName>
    </submittedName>
</protein>
<organism evidence="4 5">
    <name type="scientific">Microtetraspora glauca</name>
    <dbReference type="NCBI Taxonomy" id="1996"/>
    <lineage>
        <taxon>Bacteria</taxon>
        <taxon>Bacillati</taxon>
        <taxon>Actinomycetota</taxon>
        <taxon>Actinomycetes</taxon>
        <taxon>Streptosporangiales</taxon>
        <taxon>Streptosporangiaceae</taxon>
        <taxon>Microtetraspora</taxon>
    </lineage>
</organism>
<evidence type="ECO:0000256" key="1">
    <source>
        <dbReference type="ARBA" id="ARBA00001933"/>
    </source>
</evidence>
<dbReference type="RefSeq" id="WP_358141983.1">
    <property type="nucleotide sequence ID" value="NZ_JBFALK010000036.1"/>
</dbReference>
<dbReference type="InterPro" id="IPR001926">
    <property type="entry name" value="TrpB-like_PALP"/>
</dbReference>
<dbReference type="EMBL" id="JBFALK010000036">
    <property type="protein sequence ID" value="MEV0974885.1"/>
    <property type="molecule type" value="Genomic_DNA"/>
</dbReference>
<sequence>MISTWATEALALLDDERARVGVTPLGEFPLPASWGVRLWLKDESAQPTGSLKHRLARALLADAIAAGRIVAGTTVVEATGGSMAVAQAYFAQLLGLPYIAVMPKKSSGEEVERLGGSYRHVDPPLAIYEEAEKLARAVGGHYVDHYTAAATVGWRGGSLADELFEQVTECPRWIVVGAGTGATAAAAGRRLRAGGLPGRLAVVDPENSAYFPGWASDAPDYSTGMPSRIEGIGRPRMEPGFVADLIDLVVPVPDAASVAAARWVRQVTGLPVGPATGTNLWGALEIIARMRAQGVRGDVVTLIGDAHPRHLRACHDDGWAESRGLDWRPYEKRMARLLEEHDAGGAMDRGSGR</sequence>
<comment type="cofactor">
    <cofactor evidence="1">
        <name>pyridoxal 5'-phosphate</name>
        <dbReference type="ChEBI" id="CHEBI:597326"/>
    </cofactor>
</comment>
<feature type="domain" description="Tryptophan synthase beta chain-like PALP" evidence="3">
    <location>
        <begin position="20"/>
        <end position="303"/>
    </location>
</feature>
<dbReference type="Pfam" id="PF00291">
    <property type="entry name" value="PALP"/>
    <property type="match status" value="1"/>
</dbReference>
<evidence type="ECO:0000256" key="2">
    <source>
        <dbReference type="ARBA" id="ARBA00022898"/>
    </source>
</evidence>
<dbReference type="SUPFAM" id="SSF53686">
    <property type="entry name" value="Tryptophan synthase beta subunit-like PLP-dependent enzymes"/>
    <property type="match status" value="1"/>
</dbReference>
<dbReference type="Proteomes" id="UP001551675">
    <property type="component" value="Unassembled WGS sequence"/>
</dbReference>
<evidence type="ECO:0000313" key="4">
    <source>
        <dbReference type="EMBL" id="MEV0974885.1"/>
    </source>
</evidence>